<comment type="caution">
    <text evidence="2">The sequence shown here is derived from an EMBL/GenBank/DDBJ whole genome shotgun (WGS) entry which is preliminary data.</text>
</comment>
<reference evidence="2 3" key="1">
    <citation type="submission" date="2019-03" db="EMBL/GenBank/DDBJ databases">
        <title>First draft genome of Liparis tanakae, snailfish: a comprehensive survey of snailfish specific genes.</title>
        <authorList>
            <person name="Kim W."/>
            <person name="Song I."/>
            <person name="Jeong J.-H."/>
            <person name="Kim D."/>
            <person name="Kim S."/>
            <person name="Ryu S."/>
            <person name="Song J.Y."/>
            <person name="Lee S.K."/>
        </authorList>
    </citation>
    <scope>NUCLEOTIDE SEQUENCE [LARGE SCALE GENOMIC DNA]</scope>
    <source>
        <tissue evidence="2">Muscle</tissue>
    </source>
</reference>
<dbReference type="AlphaFoldDB" id="A0A4Z2FC64"/>
<name>A0A4Z2FC64_9TELE</name>
<evidence type="ECO:0000256" key="1">
    <source>
        <dbReference type="SAM" id="MobiDB-lite"/>
    </source>
</evidence>
<evidence type="ECO:0000313" key="2">
    <source>
        <dbReference type="EMBL" id="TNN38789.1"/>
    </source>
</evidence>
<protein>
    <submittedName>
        <fullName evidence="2">Uncharacterized protein</fullName>
    </submittedName>
</protein>
<dbReference type="EMBL" id="SRLO01001338">
    <property type="protein sequence ID" value="TNN38789.1"/>
    <property type="molecule type" value="Genomic_DNA"/>
</dbReference>
<sequence>MTKRNEHGVDSPARRVKRFKDGAAGDEEVNTLSCVRASARGRMWRFASADHIKGRRTGVNLAPW</sequence>
<organism evidence="2 3">
    <name type="scientific">Liparis tanakae</name>
    <name type="common">Tanaka's snailfish</name>
    <dbReference type="NCBI Taxonomy" id="230148"/>
    <lineage>
        <taxon>Eukaryota</taxon>
        <taxon>Metazoa</taxon>
        <taxon>Chordata</taxon>
        <taxon>Craniata</taxon>
        <taxon>Vertebrata</taxon>
        <taxon>Euteleostomi</taxon>
        <taxon>Actinopterygii</taxon>
        <taxon>Neopterygii</taxon>
        <taxon>Teleostei</taxon>
        <taxon>Neoteleostei</taxon>
        <taxon>Acanthomorphata</taxon>
        <taxon>Eupercaria</taxon>
        <taxon>Perciformes</taxon>
        <taxon>Cottioidei</taxon>
        <taxon>Cottales</taxon>
        <taxon>Liparidae</taxon>
        <taxon>Liparis</taxon>
    </lineage>
</organism>
<keyword evidence="3" id="KW-1185">Reference proteome</keyword>
<dbReference type="Proteomes" id="UP000314294">
    <property type="component" value="Unassembled WGS sequence"/>
</dbReference>
<gene>
    <name evidence="2" type="ORF">EYF80_051046</name>
</gene>
<evidence type="ECO:0000313" key="3">
    <source>
        <dbReference type="Proteomes" id="UP000314294"/>
    </source>
</evidence>
<accession>A0A4Z2FC64</accession>
<proteinExistence type="predicted"/>
<feature type="region of interest" description="Disordered" evidence="1">
    <location>
        <begin position="1"/>
        <end position="22"/>
    </location>
</feature>